<gene>
    <name evidence="1" type="ORF">RI129_003077</name>
</gene>
<dbReference type="Proteomes" id="UP001329430">
    <property type="component" value="Chromosome 2"/>
</dbReference>
<reference evidence="1 2" key="1">
    <citation type="journal article" date="2024" name="Insects">
        <title>An Improved Chromosome-Level Genome Assembly of the Firefly Pyrocoelia pectoralis.</title>
        <authorList>
            <person name="Fu X."/>
            <person name="Meyer-Rochow V.B."/>
            <person name="Ballantyne L."/>
            <person name="Zhu X."/>
        </authorList>
    </citation>
    <scope>NUCLEOTIDE SEQUENCE [LARGE SCALE GENOMIC DNA]</scope>
    <source>
        <strain evidence="1">XCY_ONT2</strain>
    </source>
</reference>
<feature type="non-terminal residue" evidence="1">
    <location>
        <position position="235"/>
    </location>
</feature>
<sequence length="235" mass="27047">MSVKPKINILSNILLPRFKSEIAVLGDTDLENIEPTTSHYSEAVPCNLLPTTPEHCYKREQEVYSLSSPKRIKRNSILLCSINETRVVNLAQRKKTFYTINKSQKRTIGQLKVALKRSKNKIKHAYEYSKCEMFRDLEAKLDPHAPLKSAFQNRLLTGAIINVGYKDPLIFLKNCYDIFAQQVALMLKRSVLKVNLVLVSNFINRQNLEIDQKTFATKNEVISVATNLKEWYLDN</sequence>
<comment type="caution">
    <text evidence="1">The sequence shown here is derived from an EMBL/GenBank/DDBJ whole genome shotgun (WGS) entry which is preliminary data.</text>
</comment>
<evidence type="ECO:0000313" key="1">
    <source>
        <dbReference type="EMBL" id="KAK5648185.1"/>
    </source>
</evidence>
<proteinExistence type="predicted"/>
<dbReference type="EMBL" id="JAVRBK010000002">
    <property type="protein sequence ID" value="KAK5648185.1"/>
    <property type="molecule type" value="Genomic_DNA"/>
</dbReference>
<keyword evidence="2" id="KW-1185">Reference proteome</keyword>
<protein>
    <submittedName>
        <fullName evidence="1">Uncharacterized protein</fullName>
    </submittedName>
</protein>
<organism evidence="1 2">
    <name type="scientific">Pyrocoelia pectoralis</name>
    <dbReference type="NCBI Taxonomy" id="417401"/>
    <lineage>
        <taxon>Eukaryota</taxon>
        <taxon>Metazoa</taxon>
        <taxon>Ecdysozoa</taxon>
        <taxon>Arthropoda</taxon>
        <taxon>Hexapoda</taxon>
        <taxon>Insecta</taxon>
        <taxon>Pterygota</taxon>
        <taxon>Neoptera</taxon>
        <taxon>Endopterygota</taxon>
        <taxon>Coleoptera</taxon>
        <taxon>Polyphaga</taxon>
        <taxon>Elateriformia</taxon>
        <taxon>Elateroidea</taxon>
        <taxon>Lampyridae</taxon>
        <taxon>Lampyrinae</taxon>
        <taxon>Pyrocoelia</taxon>
    </lineage>
</organism>
<dbReference type="AlphaFoldDB" id="A0AAN7ZID2"/>
<evidence type="ECO:0000313" key="2">
    <source>
        <dbReference type="Proteomes" id="UP001329430"/>
    </source>
</evidence>
<name>A0AAN7ZID2_9COLE</name>
<accession>A0AAN7ZID2</accession>